<evidence type="ECO:0000313" key="3">
    <source>
        <dbReference type="EMBL" id="KJA26470.1"/>
    </source>
</evidence>
<feature type="region of interest" description="Disordered" evidence="1">
    <location>
        <begin position="41"/>
        <end position="77"/>
    </location>
</feature>
<proteinExistence type="predicted"/>
<sequence length="91" mass="10310">MHPPPQFSSLSLKILALHILHPLPSFAFPCTPYPHLISRTAGASRTRRTAAQTRQAKLRRRRVTSLDDDIPNEDGDMAEGEETLRCYVWTP</sequence>
<feature type="signal peptide" evidence="2">
    <location>
        <begin position="1"/>
        <end position="27"/>
    </location>
</feature>
<dbReference type="EMBL" id="KN817527">
    <property type="protein sequence ID" value="KJA26470.1"/>
    <property type="molecule type" value="Genomic_DNA"/>
</dbReference>
<protein>
    <recommendedName>
        <fullName evidence="5">Secreted protein</fullName>
    </recommendedName>
</protein>
<evidence type="ECO:0000256" key="2">
    <source>
        <dbReference type="SAM" id="SignalP"/>
    </source>
</evidence>
<reference evidence="4" key="1">
    <citation type="submission" date="2014-04" db="EMBL/GenBank/DDBJ databases">
        <title>Evolutionary Origins and Diversification of the Mycorrhizal Mutualists.</title>
        <authorList>
            <consortium name="DOE Joint Genome Institute"/>
            <consortium name="Mycorrhizal Genomics Consortium"/>
            <person name="Kohler A."/>
            <person name="Kuo A."/>
            <person name="Nagy L.G."/>
            <person name="Floudas D."/>
            <person name="Copeland A."/>
            <person name="Barry K.W."/>
            <person name="Cichocki N."/>
            <person name="Veneault-Fourrey C."/>
            <person name="LaButti K."/>
            <person name="Lindquist E.A."/>
            <person name="Lipzen A."/>
            <person name="Lundell T."/>
            <person name="Morin E."/>
            <person name="Murat C."/>
            <person name="Riley R."/>
            <person name="Ohm R."/>
            <person name="Sun H."/>
            <person name="Tunlid A."/>
            <person name="Henrissat B."/>
            <person name="Grigoriev I.V."/>
            <person name="Hibbett D.S."/>
            <person name="Martin F."/>
        </authorList>
    </citation>
    <scope>NUCLEOTIDE SEQUENCE [LARGE SCALE GENOMIC DNA]</scope>
    <source>
        <strain evidence="4">FD-334 SS-4</strain>
    </source>
</reference>
<organism evidence="3 4">
    <name type="scientific">Hypholoma sublateritium (strain FD-334 SS-4)</name>
    <dbReference type="NCBI Taxonomy" id="945553"/>
    <lineage>
        <taxon>Eukaryota</taxon>
        <taxon>Fungi</taxon>
        <taxon>Dikarya</taxon>
        <taxon>Basidiomycota</taxon>
        <taxon>Agaricomycotina</taxon>
        <taxon>Agaricomycetes</taxon>
        <taxon>Agaricomycetidae</taxon>
        <taxon>Agaricales</taxon>
        <taxon>Agaricineae</taxon>
        <taxon>Strophariaceae</taxon>
        <taxon>Hypholoma</taxon>
    </lineage>
</organism>
<name>A0A0D2Q4E2_HYPSF</name>
<keyword evidence="4" id="KW-1185">Reference proteome</keyword>
<feature type="chain" id="PRO_5002266070" description="Secreted protein" evidence="2">
    <location>
        <begin position="28"/>
        <end position="91"/>
    </location>
</feature>
<feature type="compositionally biased region" description="Acidic residues" evidence="1">
    <location>
        <begin position="66"/>
        <end position="77"/>
    </location>
</feature>
<evidence type="ECO:0000313" key="4">
    <source>
        <dbReference type="Proteomes" id="UP000054270"/>
    </source>
</evidence>
<keyword evidence="2" id="KW-0732">Signal</keyword>
<evidence type="ECO:0008006" key="5">
    <source>
        <dbReference type="Google" id="ProtNLM"/>
    </source>
</evidence>
<gene>
    <name evidence="3" type="ORF">HYPSUDRAFT_36175</name>
</gene>
<feature type="compositionally biased region" description="Low complexity" evidence="1">
    <location>
        <begin position="41"/>
        <end position="55"/>
    </location>
</feature>
<accession>A0A0D2Q4E2</accession>
<dbReference type="Proteomes" id="UP000054270">
    <property type="component" value="Unassembled WGS sequence"/>
</dbReference>
<dbReference type="AlphaFoldDB" id="A0A0D2Q4E2"/>
<evidence type="ECO:0000256" key="1">
    <source>
        <dbReference type="SAM" id="MobiDB-lite"/>
    </source>
</evidence>